<dbReference type="EMBL" id="JANSHE010000458">
    <property type="protein sequence ID" value="KAJ3010595.1"/>
    <property type="molecule type" value="Genomic_DNA"/>
</dbReference>
<keyword evidence="2" id="KW-1185">Reference proteome</keyword>
<dbReference type="Proteomes" id="UP001144978">
    <property type="component" value="Unassembled WGS sequence"/>
</dbReference>
<evidence type="ECO:0000313" key="2">
    <source>
        <dbReference type="Proteomes" id="UP001144978"/>
    </source>
</evidence>
<proteinExistence type="predicted"/>
<protein>
    <submittedName>
        <fullName evidence="1">Uncharacterized protein</fullName>
    </submittedName>
</protein>
<gene>
    <name evidence="1" type="ORF">NUW54_g2431</name>
</gene>
<evidence type="ECO:0000313" key="1">
    <source>
        <dbReference type="EMBL" id="KAJ3010595.1"/>
    </source>
</evidence>
<reference evidence="1" key="1">
    <citation type="submission" date="2022-08" db="EMBL/GenBank/DDBJ databases">
        <title>Genome Sequence of Pycnoporus sanguineus.</title>
        <authorList>
            <person name="Buettner E."/>
        </authorList>
    </citation>
    <scope>NUCLEOTIDE SEQUENCE</scope>
    <source>
        <strain evidence="1">CG-C14</strain>
    </source>
</reference>
<comment type="caution">
    <text evidence="1">The sequence shown here is derived from an EMBL/GenBank/DDBJ whole genome shotgun (WGS) entry which is preliminary data.</text>
</comment>
<name>A0ACC1Q3T7_9APHY</name>
<organism evidence="1 2">
    <name type="scientific">Trametes sanguinea</name>
    <dbReference type="NCBI Taxonomy" id="158606"/>
    <lineage>
        <taxon>Eukaryota</taxon>
        <taxon>Fungi</taxon>
        <taxon>Dikarya</taxon>
        <taxon>Basidiomycota</taxon>
        <taxon>Agaricomycotina</taxon>
        <taxon>Agaricomycetes</taxon>
        <taxon>Polyporales</taxon>
        <taxon>Polyporaceae</taxon>
        <taxon>Trametes</taxon>
    </lineage>
</organism>
<accession>A0ACC1Q3T7</accession>
<sequence>MATTIAPVATISLPNPARILRTAWCPDKDLVVILSRFAHQEKLSLWKMSGSKKWEIDLPGNNDYHVDRIVDIAWSPDVQSIAVVSNPGMVTIHSIQNGAIERAIPIPGRRFHITGVWWFRDEKKSPSGNALPEVFKRGENITGSAHAVLRNLPLLDPIQDETKTLTSNDLFAFHGARNRAPKAPKVPGIIRIWPTLPTDLVAASIASNKPDAKKAFPEAEDEEDDTNVNSIVAVSDSMGNVHLFLEGSYPLGQVRIGAESTPRSLYKLREYLFVHPGPSSDTATAAAPLSPCVLKLPYLTGRHVRDVARVSSAARELTWYAMRVVKEMRTAWFGSEANGGARDMGQKWVNALEERQRNEFGHDEPYALLDLTYLLTTGRSSEALMDYLGSAEHMSERSLQKWETTMIEALTKLRDFSEKRVAPACQRLRLLLQEMQGWAALPQYAVCKFNTEEIDACLAMVARGIVSSAWLAATARKELIRFKEFMKWLRYASLCDASEITRANAADHHQPRPQHDILEVNEYLTSGLVPRGTAKHEHWPRASESPRCAQPVGSNRARCGCRCPRSP</sequence>